<dbReference type="AlphaFoldDB" id="A0A5P1EZZ6"/>
<evidence type="ECO:0000313" key="2">
    <source>
        <dbReference type="EMBL" id="ONK71676.1"/>
    </source>
</evidence>
<reference evidence="3" key="1">
    <citation type="journal article" date="2017" name="Nat. Commun.">
        <title>The asparagus genome sheds light on the origin and evolution of a young Y chromosome.</title>
        <authorList>
            <person name="Harkess A."/>
            <person name="Zhou J."/>
            <person name="Xu C."/>
            <person name="Bowers J.E."/>
            <person name="Van der Hulst R."/>
            <person name="Ayyampalayam S."/>
            <person name="Mercati F."/>
            <person name="Riccardi P."/>
            <person name="McKain M.R."/>
            <person name="Kakrana A."/>
            <person name="Tang H."/>
            <person name="Ray J."/>
            <person name="Groenendijk J."/>
            <person name="Arikit S."/>
            <person name="Mathioni S.M."/>
            <person name="Nakano M."/>
            <person name="Shan H."/>
            <person name="Telgmann-Rauber A."/>
            <person name="Kanno A."/>
            <person name="Yue Z."/>
            <person name="Chen H."/>
            <person name="Li W."/>
            <person name="Chen Y."/>
            <person name="Xu X."/>
            <person name="Zhang Y."/>
            <person name="Luo S."/>
            <person name="Chen H."/>
            <person name="Gao J."/>
            <person name="Mao Z."/>
            <person name="Pires J.C."/>
            <person name="Luo M."/>
            <person name="Kudrna D."/>
            <person name="Wing R.A."/>
            <person name="Meyers B.C."/>
            <person name="Yi K."/>
            <person name="Kong H."/>
            <person name="Lavrijsen P."/>
            <person name="Sunseri F."/>
            <person name="Falavigna A."/>
            <person name="Ye Y."/>
            <person name="Leebens-Mack J.H."/>
            <person name="Chen G."/>
        </authorList>
    </citation>
    <scope>NUCLEOTIDE SEQUENCE [LARGE SCALE GENOMIC DNA]</scope>
    <source>
        <strain evidence="3">cv. DH0086</strain>
    </source>
</reference>
<feature type="compositionally biased region" description="Basic and acidic residues" evidence="1">
    <location>
        <begin position="150"/>
        <end position="159"/>
    </location>
</feature>
<evidence type="ECO:0000313" key="3">
    <source>
        <dbReference type="Proteomes" id="UP000243459"/>
    </source>
</evidence>
<feature type="region of interest" description="Disordered" evidence="1">
    <location>
        <begin position="88"/>
        <end position="159"/>
    </location>
</feature>
<accession>A0A5P1EZZ6</accession>
<feature type="compositionally biased region" description="Basic and acidic residues" evidence="1">
    <location>
        <begin position="88"/>
        <end position="117"/>
    </location>
</feature>
<dbReference type="EMBL" id="CM007384">
    <property type="protein sequence ID" value="ONK71676.1"/>
    <property type="molecule type" value="Genomic_DNA"/>
</dbReference>
<proteinExistence type="predicted"/>
<organism evidence="2 3">
    <name type="scientific">Asparagus officinalis</name>
    <name type="common">Garden asparagus</name>
    <dbReference type="NCBI Taxonomy" id="4686"/>
    <lineage>
        <taxon>Eukaryota</taxon>
        <taxon>Viridiplantae</taxon>
        <taxon>Streptophyta</taxon>
        <taxon>Embryophyta</taxon>
        <taxon>Tracheophyta</taxon>
        <taxon>Spermatophyta</taxon>
        <taxon>Magnoliopsida</taxon>
        <taxon>Liliopsida</taxon>
        <taxon>Asparagales</taxon>
        <taxon>Asparagaceae</taxon>
        <taxon>Asparagoideae</taxon>
        <taxon>Asparagus</taxon>
    </lineage>
</organism>
<evidence type="ECO:0000256" key="1">
    <source>
        <dbReference type="SAM" id="MobiDB-lite"/>
    </source>
</evidence>
<dbReference type="Gramene" id="ONK71676">
    <property type="protein sequence ID" value="ONK71676"/>
    <property type="gene ID" value="A4U43_C04F11200"/>
</dbReference>
<gene>
    <name evidence="2" type="ORF">A4U43_C04F11200</name>
</gene>
<keyword evidence="3" id="KW-1185">Reference proteome</keyword>
<name>A0A5P1EZZ6_ASPOF</name>
<protein>
    <submittedName>
        <fullName evidence="2">Uncharacterized protein</fullName>
    </submittedName>
</protein>
<dbReference type="Proteomes" id="UP000243459">
    <property type="component" value="Chromosome 4"/>
</dbReference>
<sequence length="159" mass="17227">MAGGAAWEEGGVVGCCEDLVSRRDGGRSLVPGRLGLDVWRIWTHWREGRTNEEAAWTGSAKHWSGRSDDELERAGVAKEAEDVGVGRRVDAARRMGEEGGTDRRAGGGVCRDQRSLCDEGGGTVEEEGKGGWRMKKRGGKRVDGLALSGDFKRQQQGEK</sequence>